<evidence type="ECO:0008006" key="4">
    <source>
        <dbReference type="Google" id="ProtNLM"/>
    </source>
</evidence>
<reference evidence="2" key="1">
    <citation type="submission" date="2023-06" db="EMBL/GenBank/DDBJ databases">
        <title>Genome-scale phylogeny and comparative genomics of the fungal order Sordariales.</title>
        <authorList>
            <consortium name="Lawrence Berkeley National Laboratory"/>
            <person name="Hensen N."/>
            <person name="Bonometti L."/>
            <person name="Westerberg I."/>
            <person name="Brannstrom I.O."/>
            <person name="Guillou S."/>
            <person name="Cros-Aarteil S."/>
            <person name="Calhoun S."/>
            <person name="Haridas S."/>
            <person name="Kuo A."/>
            <person name="Mondo S."/>
            <person name="Pangilinan J."/>
            <person name="Riley R."/>
            <person name="Labutti K."/>
            <person name="Andreopoulos B."/>
            <person name="Lipzen A."/>
            <person name="Chen C."/>
            <person name="Yanf M."/>
            <person name="Daum C."/>
            <person name="Ng V."/>
            <person name="Clum A."/>
            <person name="Steindorff A."/>
            <person name="Ohm R."/>
            <person name="Martin F."/>
            <person name="Silar P."/>
            <person name="Natvig D."/>
            <person name="Lalanne C."/>
            <person name="Gautier V."/>
            <person name="Ament-Velasquez S.L."/>
            <person name="Kruys A."/>
            <person name="Hutchinson M.I."/>
            <person name="Powell A.J."/>
            <person name="Barry K."/>
            <person name="Miller A.N."/>
            <person name="Grigoriev I.V."/>
            <person name="Debuchy R."/>
            <person name="Gladieux P."/>
            <person name="Thoren M.H."/>
            <person name="Johannesson H."/>
        </authorList>
    </citation>
    <scope>NUCLEOTIDE SEQUENCE</scope>
    <source>
        <strain evidence="2">CBS 307.81</strain>
    </source>
</reference>
<feature type="compositionally biased region" description="Polar residues" evidence="1">
    <location>
        <begin position="671"/>
        <end position="680"/>
    </location>
</feature>
<comment type="caution">
    <text evidence="2">The sequence shown here is derived from an EMBL/GenBank/DDBJ whole genome shotgun (WGS) entry which is preliminary data.</text>
</comment>
<accession>A0AA39YTG6</accession>
<sequence length="885" mass="99504">MDSITRIAADTNLPSYQEATRRLDWVELIAPYVPIREYARLCLVNRRFYGHLAPRLWNDPLATASAGRPANRDIDLEWFYRFMEHMRCVRQATRLLVTCLDLRRVEAGTSELSLYSLNRSLSAYLRAVQVTFPQLRCILLNRHWDVEADDLAVATTPDAVDDASSAEGLLMVSIPQCQIKIPTAFFSSPHLHQLVYLDVSSMAGSLRKPLEQQTFGPRLYPGLRILKVGAREMGDSTAALLVRSFKQQLWSLDLSRNELTDATLNDLRDFTFPAESLRTETHFDVEGRLEIIADQGTRLFGPFCLIRESQWSASFSHPDRYLVDAPDYTRHVEDTPQEGVRARLNGRTKIQDDSEDEIRRLLSGTIGAFPLQREYLHDLGICQNHSGLTHLYLSGNRITASGLVRLIMSSPGQLQHLECDSMVYDMHEAAKPEWLSSNIRVSGLLGAEHIFRPVLSSNLQVLRIHHSLVTQLLSLNCRGEDRDGGGLSTMENLWLAETFLLPRAEMAYPQAFLPDMNPRLRLLALTHIPRWSTGRLIDRLIKLLKLASMQERAIQDIDRTLSQSRRGPATVTGLRHIRLEFDHDVREELLLEDGEEDEEEKEQKKASSEESPAKEFSFFDETRFSDFNAGGPEVSSPNTAKVANTDTTPLVLVAVPAVVDHRAVLDENRDQTVSNQSQPQRHYPSCSHLPRTGDTSEPITNGGNEDQSARLTTGPQQQTDCPNSTAARVLNSSTGNWNGAEYTVPVWTGGPPPPVYSTEDTPQQHEHREVSPAVKAYMHNILDRRLCADAQPASPCHILAGVPEGEFVWGAAWQAIVTRGDGGIVGKRPKKRELLGGMRDVIEEIKAYRRGTRERYEVALKTSRQAGEEVKLGEPHFHYGGRLEV</sequence>
<dbReference type="Gene3D" id="3.80.10.10">
    <property type="entry name" value="Ribonuclease Inhibitor"/>
    <property type="match status" value="1"/>
</dbReference>
<dbReference type="SUPFAM" id="SSF52047">
    <property type="entry name" value="RNI-like"/>
    <property type="match status" value="1"/>
</dbReference>
<evidence type="ECO:0000256" key="1">
    <source>
        <dbReference type="SAM" id="MobiDB-lite"/>
    </source>
</evidence>
<dbReference type="AlphaFoldDB" id="A0AA39YTG6"/>
<dbReference type="InterPro" id="IPR032675">
    <property type="entry name" value="LRR_dom_sf"/>
</dbReference>
<feature type="non-terminal residue" evidence="2">
    <location>
        <position position="1"/>
    </location>
</feature>
<feature type="region of interest" description="Disordered" evidence="1">
    <location>
        <begin position="668"/>
        <end position="723"/>
    </location>
</feature>
<proteinExistence type="predicted"/>
<evidence type="ECO:0000313" key="2">
    <source>
        <dbReference type="EMBL" id="KAK0658288.1"/>
    </source>
</evidence>
<protein>
    <recommendedName>
        <fullName evidence="4">Leucine rich repeat domain containing protein</fullName>
    </recommendedName>
</protein>
<dbReference type="EMBL" id="JAULSY010000210">
    <property type="protein sequence ID" value="KAK0658288.1"/>
    <property type="molecule type" value="Genomic_DNA"/>
</dbReference>
<keyword evidence="3" id="KW-1185">Reference proteome</keyword>
<dbReference type="Proteomes" id="UP001174997">
    <property type="component" value="Unassembled WGS sequence"/>
</dbReference>
<feature type="region of interest" description="Disordered" evidence="1">
    <location>
        <begin position="591"/>
        <end position="617"/>
    </location>
</feature>
<feature type="compositionally biased region" description="Acidic residues" evidence="1">
    <location>
        <begin position="591"/>
        <end position="600"/>
    </location>
</feature>
<gene>
    <name evidence="2" type="ORF">QBC41DRAFT_377561</name>
</gene>
<feature type="compositionally biased region" description="Polar residues" evidence="1">
    <location>
        <begin position="693"/>
        <end position="723"/>
    </location>
</feature>
<feature type="compositionally biased region" description="Basic and acidic residues" evidence="1">
    <location>
        <begin position="601"/>
        <end position="613"/>
    </location>
</feature>
<name>A0AA39YTG6_9PEZI</name>
<organism evidence="2 3">
    <name type="scientific">Cercophora samala</name>
    <dbReference type="NCBI Taxonomy" id="330535"/>
    <lineage>
        <taxon>Eukaryota</taxon>
        <taxon>Fungi</taxon>
        <taxon>Dikarya</taxon>
        <taxon>Ascomycota</taxon>
        <taxon>Pezizomycotina</taxon>
        <taxon>Sordariomycetes</taxon>
        <taxon>Sordariomycetidae</taxon>
        <taxon>Sordariales</taxon>
        <taxon>Lasiosphaeriaceae</taxon>
        <taxon>Cercophora</taxon>
    </lineage>
</organism>
<evidence type="ECO:0000313" key="3">
    <source>
        <dbReference type="Proteomes" id="UP001174997"/>
    </source>
</evidence>